<protein>
    <recommendedName>
        <fullName evidence="4">Type II secretion system protein</fullName>
    </recommendedName>
</protein>
<evidence type="ECO:0000256" key="1">
    <source>
        <dbReference type="SAM" id="Phobius"/>
    </source>
</evidence>
<keyword evidence="1" id="KW-1133">Transmembrane helix</keyword>
<dbReference type="Proteomes" id="UP000216052">
    <property type="component" value="Chromosome"/>
</dbReference>
<dbReference type="EMBL" id="CP155571">
    <property type="protein sequence ID" value="XFO72015.1"/>
    <property type="molecule type" value="Genomic_DNA"/>
</dbReference>
<proteinExistence type="predicted"/>
<keyword evidence="3" id="KW-1185">Reference proteome</keyword>
<evidence type="ECO:0008006" key="4">
    <source>
        <dbReference type="Google" id="ProtNLM"/>
    </source>
</evidence>
<evidence type="ECO:0000313" key="3">
    <source>
        <dbReference type="Proteomes" id="UP000216052"/>
    </source>
</evidence>
<evidence type="ECO:0000313" key="2">
    <source>
        <dbReference type="EMBL" id="XFO72015.1"/>
    </source>
</evidence>
<organism evidence="2 3">
    <name type="scientific">Sporomusa acidovorans (strain ATCC 49682 / DSM 3132 / Mol)</name>
    <dbReference type="NCBI Taxonomy" id="1123286"/>
    <lineage>
        <taxon>Bacteria</taxon>
        <taxon>Bacillati</taxon>
        <taxon>Bacillota</taxon>
        <taxon>Negativicutes</taxon>
        <taxon>Selenomonadales</taxon>
        <taxon>Sporomusaceae</taxon>
        <taxon>Sporomusa</taxon>
    </lineage>
</organism>
<dbReference type="RefSeq" id="WP_144036453.1">
    <property type="nucleotide sequence ID" value="NZ_CP155571.1"/>
</dbReference>
<accession>A0ABZ3J1E3</accession>
<keyword evidence="1" id="KW-0472">Membrane</keyword>
<gene>
    <name evidence="2" type="ORF">SPACI_020610</name>
</gene>
<reference evidence="2" key="1">
    <citation type="submission" date="2024-05" db="EMBL/GenBank/DDBJ databases">
        <title>Isolation and characterization of Sporomusa carbonis sp. nov., a carboxydotrophic hydrogenogen in the genus of Sporomusa isolated from a charcoal burning pile.</title>
        <authorList>
            <person name="Boeer T."/>
            <person name="Rosenbaum F."/>
            <person name="Eysell L."/>
            <person name="Mueller V."/>
            <person name="Daniel R."/>
            <person name="Poehlein A."/>
        </authorList>
    </citation>
    <scope>NUCLEOTIDE SEQUENCE [LARGE SCALE GENOMIC DNA]</scope>
    <source>
        <strain evidence="2">DSM 3132</strain>
    </source>
</reference>
<sequence length="135" mass="14968">MIIKKQQGYFYIDAVIAIAILAVALVSTAGMFFSSTKASASAAHYTAATNIGRQQMEFLKKWKASDWSDPNLPSTLPWQGDFNDLIVNKMAFEVKTDVIQLNAIDPSLIQVNVVVSWREAEGVKTIQFTTFFSKA</sequence>
<keyword evidence="1" id="KW-0812">Transmembrane</keyword>
<name>A0ABZ3J1E3_SPOA4</name>
<feature type="transmembrane region" description="Helical" evidence="1">
    <location>
        <begin position="9"/>
        <end position="33"/>
    </location>
</feature>